<dbReference type="OrthoDB" id="6701703at2759"/>
<proteinExistence type="predicted"/>
<comment type="caution">
    <text evidence="2">The sequence shown here is derived from an EMBL/GenBank/DDBJ whole genome shotgun (WGS) entry which is preliminary data.</text>
</comment>
<dbReference type="EMBL" id="VVIM01001017">
    <property type="protein sequence ID" value="KAB0790608.1"/>
    <property type="molecule type" value="Genomic_DNA"/>
</dbReference>
<reference evidence="2 3" key="1">
    <citation type="journal article" date="2018" name="Elife">
        <title>Firefly genomes illuminate parallel origins of bioluminescence in beetles.</title>
        <authorList>
            <person name="Fallon T.R."/>
            <person name="Lower S.E."/>
            <person name="Chang C.H."/>
            <person name="Bessho-Uehara M."/>
            <person name="Martin G.J."/>
            <person name="Bewick A.J."/>
            <person name="Behringer M."/>
            <person name="Debat H.J."/>
            <person name="Wong I."/>
            <person name="Day J.C."/>
            <person name="Suvorov A."/>
            <person name="Silva C.J."/>
            <person name="Stanger-Hall K.F."/>
            <person name="Hall D.W."/>
            <person name="Schmitz R.J."/>
            <person name="Nelson D.R."/>
            <person name="Lewis S.M."/>
            <person name="Shigenobu S."/>
            <person name="Bybee S.M."/>
            <person name="Larracuente A.M."/>
            <person name="Oba Y."/>
            <person name="Weng J.K."/>
        </authorList>
    </citation>
    <scope>NUCLEOTIDE SEQUENCE [LARGE SCALE GENOMIC DNA]</scope>
    <source>
        <strain evidence="2">1611_PpyrPB1</strain>
        <tissue evidence="2">Whole body</tissue>
    </source>
</reference>
<evidence type="ECO:0000313" key="3">
    <source>
        <dbReference type="Proteomes" id="UP000327044"/>
    </source>
</evidence>
<name>A0A5N4A009_PHOPY</name>
<feature type="signal peptide" evidence="1">
    <location>
        <begin position="1"/>
        <end position="20"/>
    </location>
</feature>
<gene>
    <name evidence="2" type="ORF">PPYR_14984</name>
</gene>
<keyword evidence="1" id="KW-0732">Signal</keyword>
<protein>
    <recommendedName>
        <fullName evidence="4">Saposin B-type domain-containing protein</fullName>
    </recommendedName>
</protein>
<keyword evidence="3" id="KW-1185">Reference proteome</keyword>
<evidence type="ECO:0000313" key="2">
    <source>
        <dbReference type="EMBL" id="KAB0790608.1"/>
    </source>
</evidence>
<organism evidence="2 3">
    <name type="scientific">Photinus pyralis</name>
    <name type="common">Common eastern firefly</name>
    <name type="synonym">Lampyris pyralis</name>
    <dbReference type="NCBI Taxonomy" id="7054"/>
    <lineage>
        <taxon>Eukaryota</taxon>
        <taxon>Metazoa</taxon>
        <taxon>Ecdysozoa</taxon>
        <taxon>Arthropoda</taxon>
        <taxon>Hexapoda</taxon>
        <taxon>Insecta</taxon>
        <taxon>Pterygota</taxon>
        <taxon>Neoptera</taxon>
        <taxon>Endopterygota</taxon>
        <taxon>Coleoptera</taxon>
        <taxon>Polyphaga</taxon>
        <taxon>Elateriformia</taxon>
        <taxon>Elateroidea</taxon>
        <taxon>Lampyridae</taxon>
        <taxon>Lampyrinae</taxon>
        <taxon>Photinus</taxon>
    </lineage>
</organism>
<dbReference type="InParanoid" id="A0A5N4A009"/>
<evidence type="ECO:0000256" key="1">
    <source>
        <dbReference type="SAM" id="SignalP"/>
    </source>
</evidence>
<feature type="chain" id="PRO_5024309055" description="Saposin B-type domain-containing protein" evidence="1">
    <location>
        <begin position="21"/>
        <end position="199"/>
    </location>
</feature>
<evidence type="ECO:0008006" key="4">
    <source>
        <dbReference type="Google" id="ProtNLM"/>
    </source>
</evidence>
<sequence>MNFLQFLYVCYLFLQRYTLFHFGNDQTITNPQTYAITFEAPHNTPNTDLKLRHPFEDITLYNVYTTIYMRCPICLHIAKEINHVIEVNLDEATDPLEEIKIISDLLKEFCPTHFDSSKIRKAVLKCGGLFTLLKYGSHGLDEKWNTMLKGICYRYVNHINVHNLYHKVIEKQFPMGHMLCRSGGVFRDCANVDIDIDGC</sequence>
<accession>A0A5N4A009</accession>
<dbReference type="AlphaFoldDB" id="A0A5N4A009"/>
<dbReference type="Proteomes" id="UP000327044">
    <property type="component" value="Unassembled WGS sequence"/>
</dbReference>